<keyword evidence="5 8" id="KW-0547">Nucleotide-binding</keyword>
<feature type="binding site" evidence="8">
    <location>
        <begin position="53"/>
        <end position="58"/>
    </location>
    <ligand>
        <name>ATP</name>
        <dbReference type="ChEBI" id="CHEBI:30616"/>
    </ligand>
</feature>
<proteinExistence type="inferred from homology"/>
<dbReference type="EMBL" id="PUBV01000006">
    <property type="protein sequence ID" value="PWB08455.1"/>
    <property type="molecule type" value="Genomic_DNA"/>
</dbReference>
<dbReference type="AlphaFoldDB" id="A0A2V1J199"/>
<dbReference type="GO" id="GO:0006400">
    <property type="term" value="P:tRNA modification"/>
    <property type="evidence" value="ECO:0007669"/>
    <property type="project" value="UniProtKB-UniRule"/>
</dbReference>
<dbReference type="Pfam" id="PF01171">
    <property type="entry name" value="ATP_bind_3"/>
    <property type="match status" value="1"/>
</dbReference>
<dbReference type="NCBIfam" id="TIGR02432">
    <property type="entry name" value="lysidine_TilS_N"/>
    <property type="match status" value="1"/>
</dbReference>
<dbReference type="InterPro" id="IPR011063">
    <property type="entry name" value="TilS/TtcA_N"/>
</dbReference>
<keyword evidence="6 8" id="KW-0067">ATP-binding</keyword>
<evidence type="ECO:0000256" key="8">
    <source>
        <dbReference type="HAMAP-Rule" id="MF_01161"/>
    </source>
</evidence>
<dbReference type="Gene3D" id="3.40.50.620">
    <property type="entry name" value="HUPs"/>
    <property type="match status" value="1"/>
</dbReference>
<protein>
    <recommendedName>
        <fullName evidence="8">tRNA(Ile)-lysidine synthase</fullName>
        <ecNumber evidence="8">6.3.4.19</ecNumber>
    </recommendedName>
    <alternativeName>
        <fullName evidence="8">tRNA(Ile)-2-lysyl-cytidine synthase</fullName>
    </alternativeName>
    <alternativeName>
        <fullName evidence="8">tRNA(Ile)-lysidine synthetase</fullName>
    </alternativeName>
</protein>
<dbReference type="PANTHER" id="PTHR43033:SF1">
    <property type="entry name" value="TRNA(ILE)-LYSIDINE SYNTHASE-RELATED"/>
    <property type="match status" value="1"/>
</dbReference>
<evidence type="ECO:0000256" key="4">
    <source>
        <dbReference type="ARBA" id="ARBA00022694"/>
    </source>
</evidence>
<keyword evidence="3 8" id="KW-0436">Ligase</keyword>
<dbReference type="InterPro" id="IPR014729">
    <property type="entry name" value="Rossmann-like_a/b/a_fold"/>
</dbReference>
<dbReference type="GO" id="GO:0032267">
    <property type="term" value="F:tRNA(Ile)-lysidine synthase activity"/>
    <property type="evidence" value="ECO:0007669"/>
    <property type="project" value="UniProtKB-EC"/>
</dbReference>
<dbReference type="InterPro" id="IPR012795">
    <property type="entry name" value="tRNA_Ile_lys_synt_N"/>
</dbReference>
<evidence type="ECO:0000259" key="9">
    <source>
        <dbReference type="SMART" id="SM00977"/>
    </source>
</evidence>
<evidence type="ECO:0000256" key="5">
    <source>
        <dbReference type="ARBA" id="ARBA00022741"/>
    </source>
</evidence>
<comment type="subcellular location">
    <subcellularLocation>
        <location evidence="1 8">Cytoplasm</location>
    </subcellularLocation>
</comment>
<reference evidence="11" key="1">
    <citation type="submission" date="2018-02" db="EMBL/GenBank/DDBJ databases">
        <authorList>
            <person name="Clavel T."/>
            <person name="Strowig T."/>
        </authorList>
    </citation>
    <scope>NUCLEOTIDE SEQUENCE [LARGE SCALE GENOMIC DNA]</scope>
    <source>
        <strain evidence="11">DSM 100764</strain>
    </source>
</reference>
<feature type="domain" description="Lysidine-tRNA(Ile) synthetase C-terminal" evidence="9">
    <location>
        <begin position="383"/>
        <end position="455"/>
    </location>
</feature>
<evidence type="ECO:0000256" key="2">
    <source>
        <dbReference type="ARBA" id="ARBA00022490"/>
    </source>
</evidence>
<dbReference type="EC" id="6.3.4.19" evidence="8"/>
<evidence type="ECO:0000313" key="11">
    <source>
        <dbReference type="Proteomes" id="UP000244925"/>
    </source>
</evidence>
<dbReference type="GO" id="GO:0005737">
    <property type="term" value="C:cytoplasm"/>
    <property type="evidence" value="ECO:0007669"/>
    <property type="project" value="UniProtKB-SubCell"/>
</dbReference>
<comment type="similarity">
    <text evidence="8">Belongs to the tRNA(Ile)-lysidine synthase family.</text>
</comment>
<dbReference type="InterPro" id="IPR012796">
    <property type="entry name" value="Lysidine-tRNA-synth_C"/>
</dbReference>
<comment type="caution">
    <text evidence="10">The sequence shown here is derived from an EMBL/GenBank/DDBJ whole genome shotgun (WGS) entry which is preliminary data.</text>
</comment>
<keyword evidence="2 8" id="KW-0963">Cytoplasm</keyword>
<dbReference type="HAMAP" id="MF_01161">
    <property type="entry name" value="tRNA_Ile_lys_synt"/>
    <property type="match status" value="1"/>
</dbReference>
<comment type="catalytic activity">
    <reaction evidence="7 8">
        <text>cytidine(34) in tRNA(Ile2) + L-lysine + ATP = lysidine(34) in tRNA(Ile2) + AMP + diphosphate + H(+)</text>
        <dbReference type="Rhea" id="RHEA:43744"/>
        <dbReference type="Rhea" id="RHEA-COMP:10625"/>
        <dbReference type="Rhea" id="RHEA-COMP:10670"/>
        <dbReference type="ChEBI" id="CHEBI:15378"/>
        <dbReference type="ChEBI" id="CHEBI:30616"/>
        <dbReference type="ChEBI" id="CHEBI:32551"/>
        <dbReference type="ChEBI" id="CHEBI:33019"/>
        <dbReference type="ChEBI" id="CHEBI:82748"/>
        <dbReference type="ChEBI" id="CHEBI:83665"/>
        <dbReference type="ChEBI" id="CHEBI:456215"/>
        <dbReference type="EC" id="6.3.4.19"/>
    </reaction>
</comment>
<dbReference type="Proteomes" id="UP000244925">
    <property type="component" value="Unassembled WGS sequence"/>
</dbReference>
<dbReference type="SUPFAM" id="SSF56037">
    <property type="entry name" value="PheT/TilS domain"/>
    <property type="match status" value="1"/>
</dbReference>
<dbReference type="SMART" id="SM00977">
    <property type="entry name" value="TilS_C"/>
    <property type="match status" value="1"/>
</dbReference>
<evidence type="ECO:0000313" key="10">
    <source>
        <dbReference type="EMBL" id="PWB08455.1"/>
    </source>
</evidence>
<comment type="domain">
    <text evidence="8">The N-terminal region contains the highly conserved SGGXDS motif, predicted to be a P-loop motif involved in ATP binding.</text>
</comment>
<evidence type="ECO:0000256" key="3">
    <source>
        <dbReference type="ARBA" id="ARBA00022598"/>
    </source>
</evidence>
<evidence type="ECO:0000256" key="7">
    <source>
        <dbReference type="ARBA" id="ARBA00048539"/>
    </source>
</evidence>
<dbReference type="Pfam" id="PF11734">
    <property type="entry name" value="TilS_C"/>
    <property type="match status" value="1"/>
</dbReference>
<comment type="function">
    <text evidence="8">Ligates lysine onto the cytidine present at position 34 of the AUA codon-specific tRNA(Ile) that contains the anticodon CAU, in an ATP-dependent manner. Cytidine is converted to lysidine, thus changing the amino acid specificity of the tRNA from methionine to isoleucine.</text>
</comment>
<dbReference type="SUPFAM" id="SSF52402">
    <property type="entry name" value="Adenine nucleotide alpha hydrolases-like"/>
    <property type="match status" value="1"/>
</dbReference>
<dbReference type="GO" id="GO:0005524">
    <property type="term" value="F:ATP binding"/>
    <property type="evidence" value="ECO:0007669"/>
    <property type="project" value="UniProtKB-UniRule"/>
</dbReference>
<dbReference type="CDD" id="cd01992">
    <property type="entry name" value="TilS_N"/>
    <property type="match status" value="1"/>
</dbReference>
<organism evidence="10 11">
    <name type="scientific">Paramuribaculum intestinale</name>
    <dbReference type="NCBI Taxonomy" id="2094151"/>
    <lineage>
        <taxon>Bacteria</taxon>
        <taxon>Pseudomonadati</taxon>
        <taxon>Bacteroidota</taxon>
        <taxon>Bacteroidia</taxon>
        <taxon>Bacteroidales</taxon>
        <taxon>Muribaculaceae</taxon>
        <taxon>Paramuribaculum</taxon>
    </lineage>
</organism>
<dbReference type="NCBIfam" id="TIGR02433">
    <property type="entry name" value="lysidine_TilS_C"/>
    <property type="match status" value="1"/>
</dbReference>
<keyword evidence="4 8" id="KW-0819">tRNA processing</keyword>
<dbReference type="InterPro" id="IPR012094">
    <property type="entry name" value="tRNA_Ile_lys_synt"/>
</dbReference>
<evidence type="ECO:0000256" key="6">
    <source>
        <dbReference type="ARBA" id="ARBA00022840"/>
    </source>
</evidence>
<sequence>MWQCQETADRCLTRNISMLMTPNDSNVTERVEAGVKSLLGAPGDAGRIVVGLSGGADSVALTVALRRLGYDIEALHCNYHLRGAESDSDEAYVRRLCGGLGVRLTVCGLDVGEEALPGESVEMTCRRLRYALFAERAHIAGASAVAVAHHRDDNVETFFLNLMRSAGIAGLKGMLPVAPLPGDPSVRLVRPFLGVTRDMTERYLGALGVGFVVDSTNLGCDYTRNRVRNRVLPAIRADFPGADAAVAASVSHLGEAYGFVVEMTDRLERRYCRDGVTDVAALSADLLSARFVLLSLLSKRGFSAEQVDDILQCVESRQSGRRFNAGGSCYLLDRGMLCPIAGDDVAFAYEVTVERIDAADLVMERSNDVAYFDAEGWFAGREVEWRPWRQGDTISPLGMRGRKKLSDVFNDAKTPADVKRALPLAVKDGEVLWVPGVKRSRLLTVGPSTSSVVVCRLCRVKTPSGKIC</sequence>
<gene>
    <name evidence="8 10" type="primary">tilS</name>
    <name evidence="10" type="ORF">C5O25_04615</name>
</gene>
<accession>A0A2V1J199</accession>
<dbReference type="PANTHER" id="PTHR43033">
    <property type="entry name" value="TRNA(ILE)-LYSIDINE SYNTHASE-RELATED"/>
    <property type="match status" value="1"/>
</dbReference>
<evidence type="ECO:0000256" key="1">
    <source>
        <dbReference type="ARBA" id="ARBA00004496"/>
    </source>
</evidence>
<keyword evidence="11" id="KW-1185">Reference proteome</keyword>
<name>A0A2V1J199_9BACT</name>